<protein>
    <submittedName>
        <fullName evidence="2">Uncharacterized protein</fullName>
    </submittedName>
</protein>
<accession>A0A5B7GCJ9</accession>
<evidence type="ECO:0000256" key="1">
    <source>
        <dbReference type="SAM" id="MobiDB-lite"/>
    </source>
</evidence>
<name>A0A5B7GCJ9_PORTR</name>
<gene>
    <name evidence="2" type="ORF">E2C01_048817</name>
</gene>
<feature type="compositionally biased region" description="Basic and acidic residues" evidence="1">
    <location>
        <begin position="50"/>
        <end position="64"/>
    </location>
</feature>
<keyword evidence="3" id="KW-1185">Reference proteome</keyword>
<organism evidence="2 3">
    <name type="scientific">Portunus trituberculatus</name>
    <name type="common">Swimming crab</name>
    <name type="synonym">Neptunus trituberculatus</name>
    <dbReference type="NCBI Taxonomy" id="210409"/>
    <lineage>
        <taxon>Eukaryota</taxon>
        <taxon>Metazoa</taxon>
        <taxon>Ecdysozoa</taxon>
        <taxon>Arthropoda</taxon>
        <taxon>Crustacea</taxon>
        <taxon>Multicrustacea</taxon>
        <taxon>Malacostraca</taxon>
        <taxon>Eumalacostraca</taxon>
        <taxon>Eucarida</taxon>
        <taxon>Decapoda</taxon>
        <taxon>Pleocyemata</taxon>
        <taxon>Brachyura</taxon>
        <taxon>Eubrachyura</taxon>
        <taxon>Portunoidea</taxon>
        <taxon>Portunidae</taxon>
        <taxon>Portuninae</taxon>
        <taxon>Portunus</taxon>
    </lineage>
</organism>
<evidence type="ECO:0000313" key="2">
    <source>
        <dbReference type="EMBL" id="MPC54888.1"/>
    </source>
</evidence>
<evidence type="ECO:0000313" key="3">
    <source>
        <dbReference type="Proteomes" id="UP000324222"/>
    </source>
</evidence>
<dbReference type="EMBL" id="VSRR010012708">
    <property type="protein sequence ID" value="MPC54888.1"/>
    <property type="molecule type" value="Genomic_DNA"/>
</dbReference>
<dbReference type="Proteomes" id="UP000324222">
    <property type="component" value="Unassembled WGS sequence"/>
</dbReference>
<dbReference type="AlphaFoldDB" id="A0A5B7GCJ9"/>
<reference evidence="2 3" key="1">
    <citation type="submission" date="2019-05" db="EMBL/GenBank/DDBJ databases">
        <title>Another draft genome of Portunus trituberculatus and its Hox gene families provides insights of decapod evolution.</title>
        <authorList>
            <person name="Jeong J.-H."/>
            <person name="Song I."/>
            <person name="Kim S."/>
            <person name="Choi T."/>
            <person name="Kim D."/>
            <person name="Ryu S."/>
            <person name="Kim W."/>
        </authorList>
    </citation>
    <scope>NUCLEOTIDE SEQUENCE [LARGE SCALE GENOMIC DNA]</scope>
    <source>
        <tissue evidence="2">Muscle</tissue>
    </source>
</reference>
<feature type="region of interest" description="Disordered" evidence="1">
    <location>
        <begin position="50"/>
        <end position="79"/>
    </location>
</feature>
<proteinExistence type="predicted"/>
<sequence length="124" mass="13413">MFVAFIIRPKSPTQIKSHSPFTCWATVRSSHTLYAIATALHLVPPAILSDEGRPVEEGRGESRDQGTWSDAVGGVGEDEAGRSEAVVVLVVRKTKGGEVEGGHVYGSSLPQFNLVTSDWYFSHT</sequence>
<comment type="caution">
    <text evidence="2">The sequence shown here is derived from an EMBL/GenBank/DDBJ whole genome shotgun (WGS) entry which is preliminary data.</text>
</comment>